<evidence type="ECO:0000313" key="1">
    <source>
        <dbReference type="EMBL" id="KAK8109770.1"/>
    </source>
</evidence>
<gene>
    <name evidence="1" type="ORF">PG999_007907</name>
</gene>
<sequence>MLSTLLRRALKPRRVDLRVTLPPRDAISPVRAGIVTSLALAVAIDFATPPGPGGDGATMCSYLDSERLRLVDWADMHLAMRMQVDSMWARVHPMVSRVSKTFLW</sequence>
<proteinExistence type="predicted"/>
<organism evidence="1 2">
    <name type="scientific">Apiospora kogelbergensis</name>
    <dbReference type="NCBI Taxonomy" id="1337665"/>
    <lineage>
        <taxon>Eukaryota</taxon>
        <taxon>Fungi</taxon>
        <taxon>Dikarya</taxon>
        <taxon>Ascomycota</taxon>
        <taxon>Pezizomycotina</taxon>
        <taxon>Sordariomycetes</taxon>
        <taxon>Xylariomycetidae</taxon>
        <taxon>Amphisphaeriales</taxon>
        <taxon>Apiosporaceae</taxon>
        <taxon>Apiospora</taxon>
    </lineage>
</organism>
<protein>
    <submittedName>
        <fullName evidence="1">Uncharacterized protein</fullName>
    </submittedName>
</protein>
<dbReference type="EMBL" id="JAQQWP010000007">
    <property type="protein sequence ID" value="KAK8109770.1"/>
    <property type="molecule type" value="Genomic_DNA"/>
</dbReference>
<comment type="caution">
    <text evidence="1">The sequence shown here is derived from an EMBL/GenBank/DDBJ whole genome shotgun (WGS) entry which is preliminary data.</text>
</comment>
<name>A0AAW0QMZ9_9PEZI</name>
<keyword evidence="2" id="KW-1185">Reference proteome</keyword>
<dbReference type="AlphaFoldDB" id="A0AAW0QMZ9"/>
<reference evidence="1 2" key="1">
    <citation type="submission" date="2023-01" db="EMBL/GenBank/DDBJ databases">
        <title>Analysis of 21 Apiospora genomes using comparative genomics revels a genus with tremendous synthesis potential of carbohydrate active enzymes and secondary metabolites.</title>
        <authorList>
            <person name="Sorensen T."/>
        </authorList>
    </citation>
    <scope>NUCLEOTIDE SEQUENCE [LARGE SCALE GENOMIC DNA]</scope>
    <source>
        <strain evidence="1 2">CBS 117206</strain>
    </source>
</reference>
<accession>A0AAW0QMZ9</accession>
<evidence type="ECO:0000313" key="2">
    <source>
        <dbReference type="Proteomes" id="UP001392437"/>
    </source>
</evidence>
<dbReference type="Proteomes" id="UP001392437">
    <property type="component" value="Unassembled WGS sequence"/>
</dbReference>